<evidence type="ECO:0000313" key="1">
    <source>
        <dbReference type="EMBL" id="RDX84039.1"/>
    </source>
</evidence>
<keyword evidence="2" id="KW-1185">Reference proteome</keyword>
<accession>A0A371G0E5</accession>
<feature type="non-terminal residue" evidence="1">
    <location>
        <position position="1"/>
    </location>
</feature>
<dbReference type="EMBL" id="QJKJ01007172">
    <property type="protein sequence ID" value="RDX84039.1"/>
    <property type="molecule type" value="Genomic_DNA"/>
</dbReference>
<dbReference type="OrthoDB" id="1305902at2759"/>
<organism evidence="1 2">
    <name type="scientific">Mucuna pruriens</name>
    <name type="common">Velvet bean</name>
    <name type="synonym">Dolichos pruriens</name>
    <dbReference type="NCBI Taxonomy" id="157652"/>
    <lineage>
        <taxon>Eukaryota</taxon>
        <taxon>Viridiplantae</taxon>
        <taxon>Streptophyta</taxon>
        <taxon>Embryophyta</taxon>
        <taxon>Tracheophyta</taxon>
        <taxon>Spermatophyta</taxon>
        <taxon>Magnoliopsida</taxon>
        <taxon>eudicotyledons</taxon>
        <taxon>Gunneridae</taxon>
        <taxon>Pentapetalae</taxon>
        <taxon>rosids</taxon>
        <taxon>fabids</taxon>
        <taxon>Fabales</taxon>
        <taxon>Fabaceae</taxon>
        <taxon>Papilionoideae</taxon>
        <taxon>50 kb inversion clade</taxon>
        <taxon>NPAAA clade</taxon>
        <taxon>indigoferoid/millettioid clade</taxon>
        <taxon>Phaseoleae</taxon>
        <taxon>Mucuna</taxon>
    </lineage>
</organism>
<comment type="caution">
    <text evidence="1">The sequence shown here is derived from an EMBL/GenBank/DDBJ whole genome shotgun (WGS) entry which is preliminary data.</text>
</comment>
<evidence type="ECO:0000313" key="2">
    <source>
        <dbReference type="Proteomes" id="UP000257109"/>
    </source>
</evidence>
<reference evidence="1" key="1">
    <citation type="submission" date="2018-05" db="EMBL/GenBank/DDBJ databases">
        <title>Draft genome of Mucuna pruriens seed.</title>
        <authorList>
            <person name="Nnadi N.E."/>
            <person name="Vos R."/>
            <person name="Hasami M.H."/>
            <person name="Devisetty U.K."/>
            <person name="Aguiy J.C."/>
        </authorList>
    </citation>
    <scope>NUCLEOTIDE SEQUENCE [LARGE SCALE GENOMIC DNA]</scope>
    <source>
        <strain evidence="1">JCA_2017</strain>
    </source>
</reference>
<protein>
    <submittedName>
        <fullName evidence="1">Uncharacterized protein</fullName>
    </submittedName>
</protein>
<proteinExistence type="predicted"/>
<dbReference type="Proteomes" id="UP000257109">
    <property type="component" value="Unassembled WGS sequence"/>
</dbReference>
<gene>
    <name evidence="1" type="ORF">CR513_34978</name>
</gene>
<name>A0A371G0E5_MUCPR</name>
<sequence length="174" mass="19179">MLMDRSMIDATNGGALMDKTLAVVRHLISNMACNTQQFRIKGAITNKAVNEVGAFDNLRMENQLTELTSLVRQLAVSQHRQIPQVKVCGICTLVEHLTDMCPTLQEPLVETNTADNRTKLSIQIESESRAIFSSKIWTRAKQADPESQLLSAIGIEISHTTIPTTTATNDANVE</sequence>
<dbReference type="AlphaFoldDB" id="A0A371G0E5"/>